<dbReference type="VEuPathDB" id="FungiDB:FUN_009144"/>
<evidence type="ECO:0000259" key="2">
    <source>
        <dbReference type="Pfam" id="PF02399"/>
    </source>
</evidence>
<dbReference type="VEuPathDB" id="FungiDB:RhiirA1_474772"/>
<feature type="region of interest" description="Disordered" evidence="1">
    <location>
        <begin position="1"/>
        <end position="77"/>
    </location>
</feature>
<evidence type="ECO:0000313" key="4">
    <source>
        <dbReference type="Proteomes" id="UP000232722"/>
    </source>
</evidence>
<dbReference type="AlphaFoldDB" id="A0A2N0NYI2"/>
<dbReference type="EMBL" id="LLXJ01002124">
    <property type="protein sequence ID" value="PKB99629.1"/>
    <property type="molecule type" value="Genomic_DNA"/>
</dbReference>
<reference evidence="3 4" key="1">
    <citation type="submission" date="2016-04" db="EMBL/GenBank/DDBJ databases">
        <title>Genome analyses suggest a sexual origin of heterokaryosis in a supposedly ancient asexual fungus.</title>
        <authorList>
            <person name="Ropars J."/>
            <person name="Sedzielewska K."/>
            <person name="Noel J."/>
            <person name="Charron P."/>
            <person name="Farinelli L."/>
            <person name="Marton T."/>
            <person name="Kruger M."/>
            <person name="Pelin A."/>
            <person name="Brachmann A."/>
            <person name="Corradi N."/>
        </authorList>
    </citation>
    <scope>NUCLEOTIDE SEQUENCE [LARGE SCALE GENOMIC DNA]</scope>
    <source>
        <strain evidence="3 4">A5</strain>
    </source>
</reference>
<accession>A0A2N0NYI2</accession>
<dbReference type="GO" id="GO:0005524">
    <property type="term" value="F:ATP binding"/>
    <property type="evidence" value="ECO:0007669"/>
    <property type="project" value="InterPro"/>
</dbReference>
<feature type="compositionally biased region" description="Polar residues" evidence="1">
    <location>
        <begin position="54"/>
        <end position="64"/>
    </location>
</feature>
<dbReference type="GO" id="GO:0006260">
    <property type="term" value="P:DNA replication"/>
    <property type="evidence" value="ECO:0007669"/>
    <property type="project" value="InterPro"/>
</dbReference>
<evidence type="ECO:0000313" key="3">
    <source>
        <dbReference type="EMBL" id="PKB99629.1"/>
    </source>
</evidence>
<dbReference type="Proteomes" id="UP000232722">
    <property type="component" value="Unassembled WGS sequence"/>
</dbReference>
<feature type="domain" description="Replication origin-binding protein" evidence="2">
    <location>
        <begin position="446"/>
        <end position="580"/>
    </location>
</feature>
<dbReference type="GO" id="GO:0003688">
    <property type="term" value="F:DNA replication origin binding"/>
    <property type="evidence" value="ECO:0007669"/>
    <property type="project" value="InterPro"/>
</dbReference>
<feature type="compositionally biased region" description="Acidic residues" evidence="1">
    <location>
        <begin position="36"/>
        <end position="52"/>
    </location>
</feature>
<reference evidence="3 4" key="2">
    <citation type="submission" date="2017-09" db="EMBL/GenBank/DDBJ databases">
        <title>Extensive intraspecific genome diversity in a model arbuscular mycorrhizal fungus.</title>
        <authorList>
            <person name="Chen E.C."/>
            <person name="Morin E."/>
            <person name="Beaudet D."/>
            <person name="Noel J."/>
            <person name="Ndikumana S."/>
            <person name="Charron P."/>
            <person name="St-Onge C."/>
            <person name="Giorgi J."/>
            <person name="Grigoriev I.V."/>
            <person name="Roux C."/>
            <person name="Martin F.M."/>
            <person name="Corradi N."/>
        </authorList>
    </citation>
    <scope>NUCLEOTIDE SEQUENCE [LARGE SCALE GENOMIC DNA]</scope>
    <source>
        <strain evidence="3 4">A5</strain>
    </source>
</reference>
<organism evidence="3 4">
    <name type="scientific">Rhizophagus irregularis</name>
    <dbReference type="NCBI Taxonomy" id="588596"/>
    <lineage>
        <taxon>Eukaryota</taxon>
        <taxon>Fungi</taxon>
        <taxon>Fungi incertae sedis</taxon>
        <taxon>Mucoromycota</taxon>
        <taxon>Glomeromycotina</taxon>
        <taxon>Glomeromycetes</taxon>
        <taxon>Glomerales</taxon>
        <taxon>Glomeraceae</taxon>
        <taxon>Rhizophagus</taxon>
    </lineage>
</organism>
<proteinExistence type="predicted"/>
<feature type="compositionally biased region" description="Polar residues" evidence="1">
    <location>
        <begin position="1"/>
        <end position="12"/>
    </location>
</feature>
<dbReference type="InterPro" id="IPR003450">
    <property type="entry name" value="Replication_origin-bd"/>
</dbReference>
<comment type="caution">
    <text evidence="3">The sequence shown here is derived from an EMBL/GenBank/DDBJ whole genome shotgun (WGS) entry which is preliminary data.</text>
</comment>
<dbReference type="Pfam" id="PF02399">
    <property type="entry name" value="Herpes_ori_bp"/>
    <property type="match status" value="1"/>
</dbReference>
<protein>
    <recommendedName>
        <fullName evidence="2">Replication origin-binding protein domain-containing protein</fullName>
    </recommendedName>
</protein>
<name>A0A2N0NYI2_9GLOM</name>
<sequence length="1102" mass="126114">MHTPTNFDQTVHSGPRAHYNNAGPTLRYDGAGPDEYLSDTDSYNDNDSDCGSDDYNNYESNYGSDNEEASCASTSTTEAVKERKVNVTYTLRQENFNGSSLYNAYDRSEVENKLVIKIDQDADHAPKFSVADDISEVYGLPGIHECINGQKPLRAVIDIDASQEDMEATGVKAQEVFFRICLSFIRALYRILDCSWEDILNGLVITTSSDPSKCSYHILYAPALLIDHHELKAFTELVYTITDNGWNELDHVRVQPPPSLGLEVRPRMLSEEKNNNPLRIIVGQDVLQKCANLVLQKHSNYLRDWTIEEKDSENFVYFNRKGPLECPLCKRIHDKDQRWFGRVCASSGRFIVKCFRQNSDERGVVFECDPSIAEKIQQNNKNLSPTSHKIKGPGFPRAFVKLLSWAKYNEALTATETYEERYVRPLPDEGDIYVGSPWETGKTYVLEHLTISDGVNLLVLSTRHSYSNAVTTRLNLKSYCDIDGDINLPDHKRVVCQIESLHRITNKCKCSKKCKCHPAQYDLWLDEIVSIIAQAQSRLAGQSIEKLYKLVQDARRIIVMDNDLTDLNIEWIKALRKENNSLLSTTLSNPRKQMSLLPFENRKSALLICHLRKDVQGIVRALKTDFPELRIKEYHGKSDPVEKAHDFSNVEEAWKDVDLVAYTSTLKIGVSCTNPKFERAFCLFNSYIETNAGTNQMLFRMRCIKDYICHIEQRSSNVPITEKGLFQWLLNAKRECLPRELQNRGIFPDIDSIIRNKDVPTVRLWVAYMLERFRSRHLFGWRMVDFLRNAGMVISVMELIPKPEGTTMSLSQTVKASSSTIKAEEIADVSNATIVDRETAELLENKPKKTLEEMRSLDRHHIVDCYEISPESLTENFISKYGNYNHMKWFRAYKQLRDAGTNNETAVEAISRKDYREDRLTTATRAEGHRICLELLRICTPARDIDDRARYKSDDVKMHMGSPESTSYLQGLVPKMARVFDNTDASRRAKKSGLKTDRAKLGLLNSALHATYGLKFKAVDRSHRYYRLDGSFDTKDAPRLPSYQTGEEIYWENGEDTRYGYSKLPPDELILEAPKGRDNFISSSNVDTTHIAEDIQDLFDIC</sequence>
<evidence type="ECO:0000256" key="1">
    <source>
        <dbReference type="SAM" id="MobiDB-lite"/>
    </source>
</evidence>
<gene>
    <name evidence="3" type="ORF">RhiirA5_461246</name>
</gene>